<evidence type="ECO:0000313" key="11">
    <source>
        <dbReference type="Proteomes" id="UP000565576"/>
    </source>
</evidence>
<dbReference type="SUPFAM" id="SSF52540">
    <property type="entry name" value="P-loop containing nucleoside triphosphate hydrolases"/>
    <property type="match status" value="1"/>
</dbReference>
<name>A0A7X0MH17_9HYPH</name>
<feature type="transmembrane region" description="Helical" evidence="7">
    <location>
        <begin position="36"/>
        <end position="56"/>
    </location>
</feature>
<dbReference type="InterPro" id="IPR003593">
    <property type="entry name" value="AAA+_ATPase"/>
</dbReference>
<dbReference type="EMBL" id="JACHBG010000025">
    <property type="protein sequence ID" value="MBB6488648.1"/>
    <property type="molecule type" value="Genomic_DNA"/>
</dbReference>
<dbReference type="GO" id="GO:0005886">
    <property type="term" value="C:plasma membrane"/>
    <property type="evidence" value="ECO:0007669"/>
    <property type="project" value="UniProtKB-SubCell"/>
</dbReference>
<feature type="domain" description="ABC transmembrane type-1" evidence="9">
    <location>
        <begin position="1"/>
        <end position="276"/>
    </location>
</feature>
<organism evidence="10 11">
    <name type="scientific">Rhizobium lusitanum</name>
    <dbReference type="NCBI Taxonomy" id="293958"/>
    <lineage>
        <taxon>Bacteria</taxon>
        <taxon>Pseudomonadati</taxon>
        <taxon>Pseudomonadota</taxon>
        <taxon>Alphaproteobacteria</taxon>
        <taxon>Hyphomicrobiales</taxon>
        <taxon>Rhizobiaceae</taxon>
        <taxon>Rhizobium/Agrobacterium group</taxon>
        <taxon>Rhizobium</taxon>
    </lineage>
</organism>
<dbReference type="InterPro" id="IPR010128">
    <property type="entry name" value="ATPase_T1SS_PrtD-like"/>
</dbReference>
<comment type="subcellular location">
    <subcellularLocation>
        <location evidence="1">Cell membrane</location>
        <topology evidence="1">Multi-pass membrane protein</topology>
    </subcellularLocation>
</comment>
<dbReference type="Gene3D" id="1.20.1560.10">
    <property type="entry name" value="ABC transporter type 1, transmembrane domain"/>
    <property type="match status" value="1"/>
</dbReference>
<evidence type="ECO:0000256" key="3">
    <source>
        <dbReference type="ARBA" id="ARBA00022741"/>
    </source>
</evidence>
<dbReference type="InterPro" id="IPR027417">
    <property type="entry name" value="P-loop_NTPase"/>
</dbReference>
<dbReference type="GO" id="GO:0005524">
    <property type="term" value="F:ATP binding"/>
    <property type="evidence" value="ECO:0007669"/>
    <property type="project" value="UniProtKB-KW"/>
</dbReference>
<evidence type="ECO:0000256" key="6">
    <source>
        <dbReference type="ARBA" id="ARBA00023136"/>
    </source>
</evidence>
<dbReference type="GO" id="GO:0034040">
    <property type="term" value="F:ATPase-coupled lipid transmembrane transporter activity"/>
    <property type="evidence" value="ECO:0007669"/>
    <property type="project" value="TreeGrafter"/>
</dbReference>
<proteinExistence type="predicted"/>
<dbReference type="Pfam" id="PF00664">
    <property type="entry name" value="ABC_membrane"/>
    <property type="match status" value="1"/>
</dbReference>
<dbReference type="SUPFAM" id="SSF90123">
    <property type="entry name" value="ABC transporter transmembrane region"/>
    <property type="match status" value="1"/>
</dbReference>
<dbReference type="PROSITE" id="PS50893">
    <property type="entry name" value="ABC_TRANSPORTER_2"/>
    <property type="match status" value="1"/>
</dbReference>
<dbReference type="AlphaFoldDB" id="A0A7X0MH17"/>
<dbReference type="PANTHER" id="PTHR24221:SF248">
    <property type="entry name" value="ABC TRANSPORTER TRANSMEMBRANE REGION"/>
    <property type="match status" value="1"/>
</dbReference>
<reference evidence="10 11" key="1">
    <citation type="submission" date="2020-08" db="EMBL/GenBank/DDBJ databases">
        <title>Genomic Encyclopedia of Type Strains, Phase IV (KMG-V): Genome sequencing to study the core and pangenomes of soil and plant-associated prokaryotes.</title>
        <authorList>
            <person name="Whitman W."/>
        </authorList>
    </citation>
    <scope>NUCLEOTIDE SEQUENCE [LARGE SCALE GENOMIC DNA]</scope>
    <source>
        <strain evidence="10 11">SEMIA 4060</strain>
    </source>
</reference>
<feature type="transmembrane region" description="Helical" evidence="7">
    <location>
        <begin position="122"/>
        <end position="151"/>
    </location>
</feature>
<feature type="domain" description="ABC transporter" evidence="8">
    <location>
        <begin position="309"/>
        <end position="544"/>
    </location>
</feature>
<keyword evidence="4 10" id="KW-0067">ATP-binding</keyword>
<evidence type="ECO:0000313" key="10">
    <source>
        <dbReference type="EMBL" id="MBB6488648.1"/>
    </source>
</evidence>
<dbReference type="PANTHER" id="PTHR24221">
    <property type="entry name" value="ATP-BINDING CASSETTE SUB-FAMILY B"/>
    <property type="match status" value="1"/>
</dbReference>
<dbReference type="NCBIfam" id="TIGR01842">
    <property type="entry name" value="type_I_sec_PrtD"/>
    <property type="match status" value="1"/>
</dbReference>
<dbReference type="InterPro" id="IPR039421">
    <property type="entry name" value="Type_1_exporter"/>
</dbReference>
<feature type="transmembrane region" description="Helical" evidence="7">
    <location>
        <begin position="7"/>
        <end position="24"/>
    </location>
</feature>
<dbReference type="InterPro" id="IPR036640">
    <property type="entry name" value="ABC1_TM_sf"/>
</dbReference>
<dbReference type="GO" id="GO:0140359">
    <property type="term" value="F:ABC-type transporter activity"/>
    <property type="evidence" value="ECO:0007669"/>
    <property type="project" value="InterPro"/>
</dbReference>
<gene>
    <name evidence="10" type="ORF">GGD46_005968</name>
</gene>
<sequence length="544" mass="58797">MVFLYSCGYNLFLLAPSVYLLQIYDRVLSSRSTDTLLMLTIIIAIAVVVGSVLDIVRRAALSRIGSWLDHRLRPMVLTASFEYAARADVGTATECYRDLATLRQFLDSPASALFFDVPWAPVFLLLLFLVHPLLGAIGLLSAVALLLFAFLTEQATQEPLTQANIALSRSYLRFASALKNIEVIRAMGMQYGAALLVYRDAEMARRAQDVAMHRTEIILGFSKSIRTLAQILMMGSATWLILASNSNPGIIFVASLLLGRGLAPIEGAIGAWRSFTFARSAFNRLNRMLIAVASDRDARTVPQPEPNGLILENVSYVQPFANRQILAGITLRLAPGDCIAIIGPSGSGKSTLGRIMAGVVQATGGCALLGGVDISALRLCGGGRHVGYLPQDIELFGGAIKDVIGRLDGGDPGKAIDAAKLVGLHEAIMRLPGGYETDIGEGGNLLLRAQRQQLGLARAAYGNPSLIVLDDPNSSQDYDGERMLYRAIERMKSRGMIVVIITHRMGILPVTNKIAIMRNGTVAAFGDSERIYETYLQPPSRTGT</sequence>
<dbReference type="GO" id="GO:0016887">
    <property type="term" value="F:ATP hydrolysis activity"/>
    <property type="evidence" value="ECO:0007669"/>
    <property type="project" value="InterPro"/>
</dbReference>
<keyword evidence="5 7" id="KW-1133">Transmembrane helix</keyword>
<dbReference type="Gene3D" id="3.40.50.300">
    <property type="entry name" value="P-loop containing nucleotide triphosphate hydrolases"/>
    <property type="match status" value="1"/>
</dbReference>
<dbReference type="PROSITE" id="PS50929">
    <property type="entry name" value="ABC_TM1F"/>
    <property type="match status" value="1"/>
</dbReference>
<evidence type="ECO:0000256" key="5">
    <source>
        <dbReference type="ARBA" id="ARBA00022989"/>
    </source>
</evidence>
<dbReference type="InterPro" id="IPR011527">
    <property type="entry name" value="ABC1_TM_dom"/>
</dbReference>
<accession>A0A7X0MH17</accession>
<protein>
    <submittedName>
        <fullName evidence="10">ATP-binding cassette subfamily C protein</fullName>
    </submittedName>
</protein>
<dbReference type="Pfam" id="PF00005">
    <property type="entry name" value="ABC_tran"/>
    <property type="match status" value="1"/>
</dbReference>
<dbReference type="GO" id="GO:0030253">
    <property type="term" value="P:protein secretion by the type I secretion system"/>
    <property type="evidence" value="ECO:0007669"/>
    <property type="project" value="InterPro"/>
</dbReference>
<dbReference type="GO" id="GO:0030256">
    <property type="term" value="C:type I protein secretion system complex"/>
    <property type="evidence" value="ECO:0007669"/>
    <property type="project" value="InterPro"/>
</dbReference>
<dbReference type="SMART" id="SM00382">
    <property type="entry name" value="AAA"/>
    <property type="match status" value="1"/>
</dbReference>
<dbReference type="InterPro" id="IPR003439">
    <property type="entry name" value="ABC_transporter-like_ATP-bd"/>
</dbReference>
<evidence type="ECO:0000256" key="4">
    <source>
        <dbReference type="ARBA" id="ARBA00022840"/>
    </source>
</evidence>
<evidence type="ECO:0000259" key="9">
    <source>
        <dbReference type="PROSITE" id="PS50929"/>
    </source>
</evidence>
<comment type="caution">
    <text evidence="10">The sequence shown here is derived from an EMBL/GenBank/DDBJ whole genome shotgun (WGS) entry which is preliminary data.</text>
</comment>
<evidence type="ECO:0000256" key="7">
    <source>
        <dbReference type="SAM" id="Phobius"/>
    </source>
</evidence>
<evidence type="ECO:0000256" key="2">
    <source>
        <dbReference type="ARBA" id="ARBA00022692"/>
    </source>
</evidence>
<dbReference type="Proteomes" id="UP000565576">
    <property type="component" value="Unassembled WGS sequence"/>
</dbReference>
<keyword evidence="2 7" id="KW-0812">Transmembrane</keyword>
<keyword evidence="6 7" id="KW-0472">Membrane</keyword>
<evidence type="ECO:0000256" key="1">
    <source>
        <dbReference type="ARBA" id="ARBA00004651"/>
    </source>
</evidence>
<evidence type="ECO:0000259" key="8">
    <source>
        <dbReference type="PROSITE" id="PS50893"/>
    </source>
</evidence>
<keyword evidence="3" id="KW-0547">Nucleotide-binding</keyword>